<accession>A0A344TL04</accession>
<dbReference type="Proteomes" id="UP000251993">
    <property type="component" value="Chromosome"/>
</dbReference>
<sequence>MPDYNQIFDGAQPITKREFEDWHRQTVLEMILEKPNLSVGWAAKVLNYFLKTTVNVAGFGRPDLIKWIHPLVDKGLWEGIEDAYKGRRDILEKTHYRQKVKDIVTYNDYQTIIEGMEIIAQERGYLLIEVEEFWKERCNEKF</sequence>
<protein>
    <submittedName>
        <fullName evidence="1">Uncharacterized protein</fullName>
    </submittedName>
</protein>
<evidence type="ECO:0000313" key="2">
    <source>
        <dbReference type="Proteomes" id="UP000251993"/>
    </source>
</evidence>
<name>A0A344TL04_9BACT</name>
<keyword evidence="2" id="KW-1185">Reference proteome</keyword>
<dbReference type="KEGG" id="run:DR864_17000"/>
<reference evidence="1 2" key="1">
    <citation type="submission" date="2018-07" db="EMBL/GenBank/DDBJ databases">
        <title>Genome sequencing of Runella.</title>
        <authorList>
            <person name="Baek M.-G."/>
            <person name="Yi H."/>
        </authorList>
    </citation>
    <scope>NUCLEOTIDE SEQUENCE [LARGE SCALE GENOMIC DNA]</scope>
    <source>
        <strain evidence="1 2">HYN0085</strain>
    </source>
</reference>
<proteinExistence type="predicted"/>
<gene>
    <name evidence="1" type="ORF">DR864_17000</name>
</gene>
<dbReference type="AlphaFoldDB" id="A0A344TL04"/>
<dbReference type="OrthoDB" id="2052817at2"/>
<evidence type="ECO:0000313" key="1">
    <source>
        <dbReference type="EMBL" id="AXE19325.1"/>
    </source>
</evidence>
<dbReference type="EMBL" id="CP030850">
    <property type="protein sequence ID" value="AXE19325.1"/>
    <property type="molecule type" value="Genomic_DNA"/>
</dbReference>
<dbReference type="RefSeq" id="WP_114068108.1">
    <property type="nucleotide sequence ID" value="NZ_CP030850.1"/>
</dbReference>
<organism evidence="1 2">
    <name type="scientific">Runella rosea</name>
    <dbReference type="NCBI Taxonomy" id="2259595"/>
    <lineage>
        <taxon>Bacteria</taxon>
        <taxon>Pseudomonadati</taxon>
        <taxon>Bacteroidota</taxon>
        <taxon>Cytophagia</taxon>
        <taxon>Cytophagales</taxon>
        <taxon>Spirosomataceae</taxon>
        <taxon>Runella</taxon>
    </lineage>
</organism>